<organism evidence="7 8">
    <name type="scientific">Vogesella indigofera</name>
    <name type="common">Pseudomonas indigofera</name>
    <dbReference type="NCBI Taxonomy" id="45465"/>
    <lineage>
        <taxon>Bacteria</taxon>
        <taxon>Pseudomonadati</taxon>
        <taxon>Pseudomonadota</taxon>
        <taxon>Betaproteobacteria</taxon>
        <taxon>Neisseriales</taxon>
        <taxon>Chromobacteriaceae</taxon>
        <taxon>Vogesella</taxon>
    </lineage>
</organism>
<sequence>MTRYARHLQQRTIVNPFQGLPRLEAAIGRRIVSRIGSNESMPIAGHPLATQWGEALYELARLYPDPYATAIRERAAALNGVDAANVVVDAGADSLIALFLRARVSPGDVVVCTAGTYPTFRYFAEGVGAEIVEVPYAEHDGVLVNDLPALAAAANAHQAALVYLANPDNPTGTFHPRDAVASLRAALADDTLLLLDEAYVDFCAAAERQGVLANTVRLRTLSKAHGLAGLRVGYAIAPEEWISKADQIRTQFAVSSVAQAAAVAVLDAPHCADTIIRDTCRLREQLHAALAGGGLRVLPSHTNFVCIVYPDTDSALQRQKALLQQGIAVHRPPHPAMQHILRVTAHPDACQDSTIAVLLPG</sequence>
<evidence type="ECO:0000313" key="7">
    <source>
        <dbReference type="EMBL" id="RKQ57907.1"/>
    </source>
</evidence>
<comment type="caution">
    <text evidence="7">The sequence shown here is derived from an EMBL/GenBank/DDBJ whole genome shotgun (WGS) entry which is preliminary data.</text>
</comment>
<name>A0A495BAK0_VOGIN</name>
<dbReference type="Proteomes" id="UP000279384">
    <property type="component" value="Unassembled WGS sequence"/>
</dbReference>
<feature type="domain" description="Aminotransferase class I/classII large" evidence="6">
    <location>
        <begin position="61"/>
        <end position="348"/>
    </location>
</feature>
<proteinExistence type="predicted"/>
<evidence type="ECO:0000256" key="2">
    <source>
        <dbReference type="ARBA" id="ARBA00021531"/>
    </source>
</evidence>
<evidence type="ECO:0000256" key="3">
    <source>
        <dbReference type="ARBA" id="ARBA00022576"/>
    </source>
</evidence>
<comment type="cofactor">
    <cofactor evidence="1">
        <name>pyridoxal 5'-phosphate</name>
        <dbReference type="ChEBI" id="CHEBI:597326"/>
    </cofactor>
</comment>
<gene>
    <name evidence="7" type="ORF">C8E02_2211</name>
</gene>
<dbReference type="InterPro" id="IPR015422">
    <property type="entry name" value="PyrdxlP-dep_Trfase_small"/>
</dbReference>
<keyword evidence="3 7" id="KW-0032">Aminotransferase</keyword>
<dbReference type="Pfam" id="PF00155">
    <property type="entry name" value="Aminotran_1_2"/>
    <property type="match status" value="1"/>
</dbReference>
<keyword evidence="5" id="KW-0663">Pyridoxal phosphate</keyword>
<dbReference type="InterPro" id="IPR015421">
    <property type="entry name" value="PyrdxlP-dep_Trfase_major"/>
</dbReference>
<evidence type="ECO:0000313" key="8">
    <source>
        <dbReference type="Proteomes" id="UP000279384"/>
    </source>
</evidence>
<reference evidence="7 8" key="1">
    <citation type="submission" date="2018-10" db="EMBL/GenBank/DDBJ databases">
        <title>Genomic Encyclopedia of Type Strains, Phase IV (KMG-IV): sequencing the most valuable type-strain genomes for metagenomic binning, comparative biology and taxonomic classification.</title>
        <authorList>
            <person name="Goeker M."/>
        </authorList>
    </citation>
    <scope>NUCLEOTIDE SEQUENCE [LARGE SCALE GENOMIC DNA]</scope>
    <source>
        <strain evidence="7 8">DSM 3303</strain>
    </source>
</reference>
<dbReference type="CDD" id="cd00609">
    <property type="entry name" value="AAT_like"/>
    <property type="match status" value="1"/>
</dbReference>
<evidence type="ECO:0000256" key="4">
    <source>
        <dbReference type="ARBA" id="ARBA00022679"/>
    </source>
</evidence>
<dbReference type="InterPro" id="IPR004839">
    <property type="entry name" value="Aminotransferase_I/II_large"/>
</dbReference>
<evidence type="ECO:0000256" key="5">
    <source>
        <dbReference type="ARBA" id="ARBA00022898"/>
    </source>
</evidence>
<dbReference type="Gene3D" id="3.40.640.10">
    <property type="entry name" value="Type I PLP-dependent aspartate aminotransferase-like (Major domain)"/>
    <property type="match status" value="1"/>
</dbReference>
<dbReference type="SUPFAM" id="SSF53383">
    <property type="entry name" value="PLP-dependent transferases"/>
    <property type="match status" value="1"/>
</dbReference>
<dbReference type="EMBL" id="RBID01000015">
    <property type="protein sequence ID" value="RKQ57907.1"/>
    <property type="molecule type" value="Genomic_DNA"/>
</dbReference>
<dbReference type="InterPro" id="IPR015424">
    <property type="entry name" value="PyrdxlP-dep_Trfase"/>
</dbReference>
<dbReference type="AlphaFoldDB" id="A0A495BAK0"/>
<dbReference type="PANTHER" id="PTHR42885">
    <property type="entry name" value="HISTIDINOL-PHOSPHATE AMINOTRANSFERASE-RELATED"/>
    <property type="match status" value="1"/>
</dbReference>
<dbReference type="PANTHER" id="PTHR42885:SF2">
    <property type="entry name" value="HISTIDINOL-PHOSPHATE AMINOTRANSFERASE"/>
    <property type="match status" value="1"/>
</dbReference>
<accession>A0A495BAK0</accession>
<dbReference type="GO" id="GO:0030170">
    <property type="term" value="F:pyridoxal phosphate binding"/>
    <property type="evidence" value="ECO:0007669"/>
    <property type="project" value="InterPro"/>
</dbReference>
<keyword evidence="4 7" id="KW-0808">Transferase</keyword>
<protein>
    <recommendedName>
        <fullName evidence="2">Putative 8-amino-7-oxononanoate synthase</fullName>
    </recommendedName>
</protein>
<evidence type="ECO:0000259" key="6">
    <source>
        <dbReference type="Pfam" id="PF00155"/>
    </source>
</evidence>
<evidence type="ECO:0000256" key="1">
    <source>
        <dbReference type="ARBA" id="ARBA00001933"/>
    </source>
</evidence>
<dbReference type="RefSeq" id="WP_120810783.1">
    <property type="nucleotide sequence ID" value="NZ_RBID01000015.1"/>
</dbReference>
<dbReference type="GO" id="GO:0008483">
    <property type="term" value="F:transaminase activity"/>
    <property type="evidence" value="ECO:0007669"/>
    <property type="project" value="UniProtKB-KW"/>
</dbReference>
<dbReference type="Gene3D" id="3.90.1150.10">
    <property type="entry name" value="Aspartate Aminotransferase, domain 1"/>
    <property type="match status" value="1"/>
</dbReference>